<feature type="compositionally biased region" description="Basic and acidic residues" evidence="1">
    <location>
        <begin position="38"/>
        <end position="47"/>
    </location>
</feature>
<sequence length="47" mass="5462">RPTRSMRSTTRTVPTSRRWARTRETRDLPASGKTTTSRTDRLSARRS</sequence>
<gene>
    <name evidence="2" type="ORF">RF55_26161</name>
</gene>
<feature type="non-terminal residue" evidence="2">
    <location>
        <position position="1"/>
    </location>
</feature>
<feature type="compositionally biased region" description="Low complexity" evidence="1">
    <location>
        <begin position="1"/>
        <end position="17"/>
    </location>
</feature>
<feature type="non-terminal residue" evidence="2">
    <location>
        <position position="47"/>
    </location>
</feature>
<name>A0A0J7JT69_LASNI</name>
<protein>
    <submittedName>
        <fullName evidence="2">Uncharacterized protein</fullName>
    </submittedName>
</protein>
<dbReference type="EMBL" id="LBMM01034993">
    <property type="protein sequence ID" value="KMQ81493.1"/>
    <property type="molecule type" value="Genomic_DNA"/>
</dbReference>
<evidence type="ECO:0000313" key="3">
    <source>
        <dbReference type="Proteomes" id="UP000036403"/>
    </source>
</evidence>
<proteinExistence type="predicted"/>
<dbReference type="Proteomes" id="UP000036403">
    <property type="component" value="Unassembled WGS sequence"/>
</dbReference>
<keyword evidence="3" id="KW-1185">Reference proteome</keyword>
<comment type="caution">
    <text evidence="2">The sequence shown here is derived from an EMBL/GenBank/DDBJ whole genome shotgun (WGS) entry which is preliminary data.</text>
</comment>
<accession>A0A0J7JT69</accession>
<dbReference type="PaxDb" id="67767-A0A0J7JT69"/>
<reference evidence="2 3" key="1">
    <citation type="submission" date="2015-04" db="EMBL/GenBank/DDBJ databases">
        <title>Lasius niger genome sequencing.</title>
        <authorList>
            <person name="Konorov E.A."/>
            <person name="Nikitin M.A."/>
            <person name="Kirill M.V."/>
            <person name="Chang P."/>
        </authorList>
    </citation>
    <scope>NUCLEOTIDE SEQUENCE [LARGE SCALE GENOMIC DNA]</scope>
    <source>
        <tissue evidence="2">Whole</tissue>
    </source>
</reference>
<evidence type="ECO:0000256" key="1">
    <source>
        <dbReference type="SAM" id="MobiDB-lite"/>
    </source>
</evidence>
<evidence type="ECO:0000313" key="2">
    <source>
        <dbReference type="EMBL" id="KMQ81493.1"/>
    </source>
</evidence>
<dbReference type="AlphaFoldDB" id="A0A0J7JT69"/>
<organism evidence="2 3">
    <name type="scientific">Lasius niger</name>
    <name type="common">Black garden ant</name>
    <dbReference type="NCBI Taxonomy" id="67767"/>
    <lineage>
        <taxon>Eukaryota</taxon>
        <taxon>Metazoa</taxon>
        <taxon>Ecdysozoa</taxon>
        <taxon>Arthropoda</taxon>
        <taxon>Hexapoda</taxon>
        <taxon>Insecta</taxon>
        <taxon>Pterygota</taxon>
        <taxon>Neoptera</taxon>
        <taxon>Endopterygota</taxon>
        <taxon>Hymenoptera</taxon>
        <taxon>Apocrita</taxon>
        <taxon>Aculeata</taxon>
        <taxon>Formicoidea</taxon>
        <taxon>Formicidae</taxon>
        <taxon>Formicinae</taxon>
        <taxon>Lasius</taxon>
        <taxon>Lasius</taxon>
    </lineage>
</organism>
<feature type="region of interest" description="Disordered" evidence="1">
    <location>
        <begin position="1"/>
        <end position="47"/>
    </location>
</feature>